<dbReference type="EMBL" id="PFFQ01000037">
    <property type="protein sequence ID" value="PIW16467.1"/>
    <property type="molecule type" value="Genomic_DNA"/>
</dbReference>
<dbReference type="PANTHER" id="PTHR33164">
    <property type="entry name" value="TRANSCRIPTIONAL REGULATOR, MARR FAMILY"/>
    <property type="match status" value="1"/>
</dbReference>
<name>A0A2M7G3R7_9BACT</name>
<dbReference type="GO" id="GO:0006950">
    <property type="term" value="P:response to stress"/>
    <property type="evidence" value="ECO:0007669"/>
    <property type="project" value="TreeGrafter"/>
</dbReference>
<dbReference type="GO" id="GO:0003700">
    <property type="term" value="F:DNA-binding transcription factor activity"/>
    <property type="evidence" value="ECO:0007669"/>
    <property type="project" value="InterPro"/>
</dbReference>
<dbReference type="AlphaFoldDB" id="A0A2M7G3R7"/>
<proteinExistence type="predicted"/>
<dbReference type="InterPro" id="IPR036390">
    <property type="entry name" value="WH_DNA-bd_sf"/>
</dbReference>
<dbReference type="Pfam" id="PF00583">
    <property type="entry name" value="Acetyltransf_1"/>
    <property type="match status" value="1"/>
</dbReference>
<evidence type="ECO:0000313" key="4">
    <source>
        <dbReference type="Proteomes" id="UP000231019"/>
    </source>
</evidence>
<dbReference type="InterPro" id="IPR016181">
    <property type="entry name" value="Acyl_CoA_acyltransferase"/>
</dbReference>
<feature type="domain" description="N-acetyltransferase" evidence="2">
    <location>
        <begin position="148"/>
        <end position="307"/>
    </location>
</feature>
<dbReference type="PROSITE" id="PS50995">
    <property type="entry name" value="HTH_MARR_2"/>
    <property type="match status" value="1"/>
</dbReference>
<dbReference type="Gene3D" id="1.10.10.10">
    <property type="entry name" value="Winged helix-like DNA-binding domain superfamily/Winged helix DNA-binding domain"/>
    <property type="match status" value="1"/>
</dbReference>
<dbReference type="GO" id="GO:0016747">
    <property type="term" value="F:acyltransferase activity, transferring groups other than amino-acyl groups"/>
    <property type="evidence" value="ECO:0007669"/>
    <property type="project" value="InterPro"/>
</dbReference>
<dbReference type="InterPro" id="IPR036388">
    <property type="entry name" value="WH-like_DNA-bd_sf"/>
</dbReference>
<dbReference type="InterPro" id="IPR039422">
    <property type="entry name" value="MarR/SlyA-like"/>
</dbReference>
<accession>A0A2M7G3R7</accession>
<comment type="caution">
    <text evidence="3">The sequence shown here is derived from an EMBL/GenBank/DDBJ whole genome shotgun (WGS) entry which is preliminary data.</text>
</comment>
<evidence type="ECO:0000259" key="1">
    <source>
        <dbReference type="PROSITE" id="PS50995"/>
    </source>
</evidence>
<dbReference type="InterPro" id="IPR000835">
    <property type="entry name" value="HTH_MarR-typ"/>
</dbReference>
<protein>
    <submittedName>
        <fullName evidence="3">MarR family transcriptional regulator</fullName>
    </submittedName>
</protein>
<dbReference type="SUPFAM" id="SSF55729">
    <property type="entry name" value="Acyl-CoA N-acyltransferases (Nat)"/>
    <property type="match status" value="1"/>
</dbReference>
<dbReference type="Gene3D" id="3.40.630.30">
    <property type="match status" value="1"/>
</dbReference>
<dbReference type="Pfam" id="PF01047">
    <property type="entry name" value="MarR"/>
    <property type="match status" value="1"/>
</dbReference>
<dbReference type="PRINTS" id="PR00598">
    <property type="entry name" value="HTHMARR"/>
</dbReference>
<dbReference type="Proteomes" id="UP000231019">
    <property type="component" value="Unassembled WGS sequence"/>
</dbReference>
<gene>
    <name evidence="3" type="ORF">COW36_11905</name>
</gene>
<feature type="domain" description="HTH marR-type" evidence="1">
    <location>
        <begin position="2"/>
        <end position="137"/>
    </location>
</feature>
<organism evidence="3 4">
    <name type="scientific">bacterium (Candidatus Blackallbacteria) CG17_big_fil_post_rev_8_21_14_2_50_48_46</name>
    <dbReference type="NCBI Taxonomy" id="2014261"/>
    <lineage>
        <taxon>Bacteria</taxon>
        <taxon>Candidatus Blackallbacteria</taxon>
    </lineage>
</organism>
<dbReference type="PROSITE" id="PS51186">
    <property type="entry name" value="GNAT"/>
    <property type="match status" value="1"/>
</dbReference>
<dbReference type="SUPFAM" id="SSF46785">
    <property type="entry name" value="Winged helix' DNA-binding domain"/>
    <property type="match status" value="1"/>
</dbReference>
<dbReference type="SMART" id="SM00347">
    <property type="entry name" value="HTH_MARR"/>
    <property type="match status" value="1"/>
</dbReference>
<sequence length="307" mass="34218">MSTSELALLRQASREVVRELGFLQNHDSPTKLPHSHCHALLELERWGALSQQELSQKLLLDKSTVSRLVQKLRQAQFVEVQVDPEDKRSHCVLLSEAGKIVLQAVHETANQRVVAALETLSPEQRETVLAGFQFYAKALKASRLLAEIELREIAPEHNLGLARLIRQVMPEFGAGGPGFAIHDPEVDAMYESYTQPRCAYFVILRKHDGALLGGGGIAPLAGGDPEICELRKMYFLPELRGLGMGQQLIARCLNAAREQGFHSCYLETLETMQQARALYLKNGFEPLSAPLGQTGHFGCDRWMLKKL</sequence>
<evidence type="ECO:0000313" key="3">
    <source>
        <dbReference type="EMBL" id="PIW16467.1"/>
    </source>
</evidence>
<dbReference type="CDD" id="cd04301">
    <property type="entry name" value="NAT_SF"/>
    <property type="match status" value="1"/>
</dbReference>
<dbReference type="PANTHER" id="PTHR33164:SF43">
    <property type="entry name" value="HTH-TYPE TRANSCRIPTIONAL REPRESSOR YETL"/>
    <property type="match status" value="1"/>
</dbReference>
<evidence type="ECO:0000259" key="2">
    <source>
        <dbReference type="PROSITE" id="PS51186"/>
    </source>
</evidence>
<reference evidence="3 4" key="1">
    <citation type="submission" date="2017-09" db="EMBL/GenBank/DDBJ databases">
        <title>Depth-based differentiation of microbial function through sediment-hosted aquifers and enrichment of novel symbionts in the deep terrestrial subsurface.</title>
        <authorList>
            <person name="Probst A.J."/>
            <person name="Ladd B."/>
            <person name="Jarett J.K."/>
            <person name="Geller-Mcgrath D.E."/>
            <person name="Sieber C.M."/>
            <person name="Emerson J.B."/>
            <person name="Anantharaman K."/>
            <person name="Thomas B.C."/>
            <person name="Malmstrom R."/>
            <person name="Stieglmeier M."/>
            <person name="Klingl A."/>
            <person name="Woyke T."/>
            <person name="Ryan C.M."/>
            <person name="Banfield J.F."/>
        </authorList>
    </citation>
    <scope>NUCLEOTIDE SEQUENCE [LARGE SCALE GENOMIC DNA]</scope>
    <source>
        <strain evidence="3">CG17_big_fil_post_rev_8_21_14_2_50_48_46</strain>
    </source>
</reference>
<dbReference type="InterPro" id="IPR000182">
    <property type="entry name" value="GNAT_dom"/>
</dbReference>